<evidence type="ECO:0000313" key="2">
    <source>
        <dbReference type="Proteomes" id="UP000004750"/>
    </source>
</evidence>
<proteinExistence type="predicted"/>
<accession>G9ZJL6</accession>
<dbReference type="EMBL" id="AGCM01000194">
    <property type="protein sequence ID" value="EHM49684.1"/>
    <property type="molecule type" value="Genomic_DNA"/>
</dbReference>
<dbReference type="AlphaFoldDB" id="G9ZJL6"/>
<evidence type="ECO:0000313" key="1">
    <source>
        <dbReference type="EMBL" id="EHM49684.1"/>
    </source>
</evidence>
<feature type="non-terminal residue" evidence="1">
    <location>
        <position position="1"/>
    </location>
</feature>
<sequence>GFGFAGEVAPARDETVAVVGSHEVAAVVDDGGSDDVCAGVDAEAAGQRFAVAACRRQAVQGEGVAAAIIGKQAGLLVAASGDLGEVGVAAFVGEGCAINVVAFAAAYPAHFGEDEGDSFAGGEFGFVQRHRRFAFADDGAAHVAVGFGVSGEFVADEGEQVGAAAQEFVELLFFSSESLFFGADLLFFEAGEVAQAGVQYGFGLGFAEVEGAHEDGARFVFAADDADDLVEIEVGDEQACEDVQAVVDGNEAVVQAAAHGVFAVVQPFAEDLPQVFDLRAAIEADHVHLRAVAFFEIGGSKEVLHEALVIDAVRARDKDEAHGVFVVGFVTQVVQPGEFFRLHLFGDLFLDFAAGNLVGQLVDDDVAVFEMPGGAQADGTAPAAVEGGDFFARGDEFAAGREIRRGDVLHDFVVGEQRIGNEGAAGGDDFAQVVRQEVGRHADSDTAAAVQEDVRQARGQARRFLQGAVEVGDPGDGALFKFGKQGFGVAGQAAFGVAHGGEGFGVVRTAPVALPVHQRIAVGEVLRHQHHRFVAGAVAVRVVFADDVADGARGFFVFGLVREAELAHGVDDAALHGFETVADMRQGAVEDDVHGVVEVGFFDEAGQGLLFFVGREGHGVCVSGCVI</sequence>
<dbReference type="HOGENOM" id="CLU_436522_0_0_6"/>
<dbReference type="Proteomes" id="UP000004750">
    <property type="component" value="Unassembled WGS sequence"/>
</dbReference>
<protein>
    <submittedName>
        <fullName evidence="1">Uncharacterized protein</fullName>
    </submittedName>
</protein>
<name>G9ZJL6_9GAMM</name>
<gene>
    <name evidence="1" type="ORF">HMPREF9080_02986</name>
</gene>
<reference evidence="1 2" key="1">
    <citation type="submission" date="2011-08" db="EMBL/GenBank/DDBJ databases">
        <authorList>
            <person name="Weinstock G."/>
            <person name="Sodergren E."/>
            <person name="Clifton S."/>
            <person name="Fulton L."/>
            <person name="Fulton B."/>
            <person name="Courtney L."/>
            <person name="Fronick C."/>
            <person name="Harrison M."/>
            <person name="Strong C."/>
            <person name="Farmer C."/>
            <person name="Delahaunty K."/>
            <person name="Markovic C."/>
            <person name="Hall O."/>
            <person name="Minx P."/>
            <person name="Tomlinson C."/>
            <person name="Mitreva M."/>
            <person name="Hou S."/>
            <person name="Chen J."/>
            <person name="Wollam A."/>
            <person name="Pepin K.H."/>
            <person name="Johnson M."/>
            <person name="Bhonagiri V."/>
            <person name="Zhang X."/>
            <person name="Suruliraj S."/>
            <person name="Warren W."/>
            <person name="Chinwalla A."/>
            <person name="Mardis E.R."/>
            <person name="Wilson R.K."/>
        </authorList>
    </citation>
    <scope>NUCLEOTIDE SEQUENCE [LARGE SCALE GENOMIC DNA]</scope>
    <source>
        <strain evidence="1 2">F0432</strain>
    </source>
</reference>
<comment type="caution">
    <text evidence="1">The sequence shown here is derived from an EMBL/GenBank/DDBJ whole genome shotgun (WGS) entry which is preliminary data.</text>
</comment>
<organism evidence="1 2">
    <name type="scientific">Cardiobacterium valvarum F0432</name>
    <dbReference type="NCBI Taxonomy" id="797473"/>
    <lineage>
        <taxon>Bacteria</taxon>
        <taxon>Pseudomonadati</taxon>
        <taxon>Pseudomonadota</taxon>
        <taxon>Gammaproteobacteria</taxon>
        <taxon>Cardiobacteriales</taxon>
        <taxon>Cardiobacteriaceae</taxon>
        <taxon>Cardiobacterium</taxon>
    </lineage>
</organism>